<sequence>MESDLGKLFIGGISWDTDEDCLKEYFGKYGEVVEAMIMRDLVTGRARGFGFVVFADPAVAERVIMDKHMIDGRTVEAKKAVPRDDQNNLNKNIGAITRSPAPDRTKKIFVGGLASTVTESDFKNYFDQFGTITDVVVMYDHITQRPRGFGFITYDSEEAVDKVLHKKFHELNGKLVEVKRAVPKELSPGPSRSPVLGYNYGLNRAANILNSFSQGYNLSPLGGFGVRMDCRFNPLTSGRIGFPLFNTTGYGIGMNMEQEMNPSYGASSNFGNSLGCGRIISPYYSGNPNRYNTPIGYGVGSGRNYSNLSSPTRNVWGNGSLSNPTNVSVPGGYLGPAGGNFGSLGNSRANWSPSLPKQSGGDASGYTGGNSGYVSTYDSIGLARAGYGRNSGTVAAPISSFAGPTGNFEGPYGYLYPGGSVYGDPTWRSATPDLDGSGSFGYGLGNMSSEVAARTPEDYVGSFSVAITD</sequence>
<dbReference type="PANTHER" id="PTHR48032">
    <property type="entry name" value="RNA-BINDING PROTEIN MUSASHI HOMOLOG RBP6"/>
    <property type="match status" value="1"/>
</dbReference>
<dbReference type="AlphaFoldDB" id="A0A6A3AGP9"/>
<reference evidence="5" key="1">
    <citation type="submission" date="2019-09" db="EMBL/GenBank/DDBJ databases">
        <title>Draft genome information of white flower Hibiscus syriacus.</title>
        <authorList>
            <person name="Kim Y.-M."/>
        </authorList>
    </citation>
    <scope>NUCLEOTIDE SEQUENCE [LARGE SCALE GENOMIC DNA]</scope>
    <source>
        <strain evidence="5">YM2019G1</strain>
    </source>
</reference>
<dbReference type="Gene3D" id="3.30.70.330">
    <property type="match status" value="2"/>
</dbReference>
<dbReference type="GO" id="GO:0003729">
    <property type="term" value="F:mRNA binding"/>
    <property type="evidence" value="ECO:0007669"/>
    <property type="project" value="TreeGrafter"/>
</dbReference>
<dbReference type="CDD" id="cd12330">
    <property type="entry name" value="RRM2_Hrp1p"/>
    <property type="match status" value="1"/>
</dbReference>
<dbReference type="OrthoDB" id="1875751at2759"/>
<dbReference type="PROSITE" id="PS50102">
    <property type="entry name" value="RRM"/>
    <property type="match status" value="2"/>
</dbReference>
<keyword evidence="6" id="KW-1185">Reference proteome</keyword>
<dbReference type="Pfam" id="PF00076">
    <property type="entry name" value="RRM_1"/>
    <property type="match status" value="2"/>
</dbReference>
<protein>
    <submittedName>
        <fullName evidence="5">Heteroproteinous nuclear ribonucleoprotein 1</fullName>
    </submittedName>
</protein>
<dbReference type="GO" id="GO:0006417">
    <property type="term" value="P:regulation of translation"/>
    <property type="evidence" value="ECO:0007669"/>
    <property type="project" value="TreeGrafter"/>
</dbReference>
<feature type="domain" description="RRM" evidence="4">
    <location>
        <begin position="6"/>
        <end position="82"/>
    </location>
</feature>
<evidence type="ECO:0000256" key="3">
    <source>
        <dbReference type="PROSITE-ProRule" id="PRU00176"/>
    </source>
</evidence>
<evidence type="ECO:0000256" key="2">
    <source>
        <dbReference type="ARBA" id="ARBA00022884"/>
    </source>
</evidence>
<organism evidence="5 6">
    <name type="scientific">Hibiscus syriacus</name>
    <name type="common">Rose of Sharon</name>
    <dbReference type="NCBI Taxonomy" id="106335"/>
    <lineage>
        <taxon>Eukaryota</taxon>
        <taxon>Viridiplantae</taxon>
        <taxon>Streptophyta</taxon>
        <taxon>Embryophyta</taxon>
        <taxon>Tracheophyta</taxon>
        <taxon>Spermatophyta</taxon>
        <taxon>Magnoliopsida</taxon>
        <taxon>eudicotyledons</taxon>
        <taxon>Gunneridae</taxon>
        <taxon>Pentapetalae</taxon>
        <taxon>rosids</taxon>
        <taxon>malvids</taxon>
        <taxon>Malvales</taxon>
        <taxon>Malvaceae</taxon>
        <taxon>Malvoideae</taxon>
        <taxon>Hibiscus</taxon>
    </lineage>
</organism>
<dbReference type="EMBL" id="VEPZ02001013">
    <property type="protein sequence ID" value="KAE8702039.1"/>
    <property type="molecule type" value="Genomic_DNA"/>
</dbReference>
<dbReference type="FunFam" id="3.30.70.330:FF:000102">
    <property type="entry name" value="Heterogeneous nuclear ribonucleoprotein 1"/>
    <property type="match status" value="1"/>
</dbReference>
<proteinExistence type="predicted"/>
<evidence type="ECO:0000313" key="6">
    <source>
        <dbReference type="Proteomes" id="UP000436088"/>
    </source>
</evidence>
<keyword evidence="5" id="KW-0687">Ribonucleoprotein</keyword>
<accession>A0A6A3AGP9</accession>
<evidence type="ECO:0000313" key="5">
    <source>
        <dbReference type="EMBL" id="KAE8702039.1"/>
    </source>
</evidence>
<dbReference type="InterPro" id="IPR000504">
    <property type="entry name" value="RRM_dom"/>
</dbReference>
<dbReference type="InterPro" id="IPR012677">
    <property type="entry name" value="Nucleotide-bd_a/b_plait_sf"/>
</dbReference>
<dbReference type="FunFam" id="3.30.70.330:FF:000051">
    <property type="entry name" value="Heterogeneous nuclear ribonucleoprotein 1"/>
    <property type="match status" value="1"/>
</dbReference>
<evidence type="ECO:0000256" key="1">
    <source>
        <dbReference type="ARBA" id="ARBA00022737"/>
    </source>
</evidence>
<evidence type="ECO:0000259" key="4">
    <source>
        <dbReference type="PROSITE" id="PS50102"/>
    </source>
</evidence>
<name>A0A6A3AGP9_HIBSY</name>
<dbReference type="PANTHER" id="PTHR48032:SF6">
    <property type="entry name" value="RNA-BINDING (RRM_RBD_RNP MOTIFS) FAMILY PROTEIN"/>
    <property type="match status" value="1"/>
</dbReference>
<dbReference type="GO" id="GO:1990904">
    <property type="term" value="C:ribonucleoprotein complex"/>
    <property type="evidence" value="ECO:0007669"/>
    <property type="project" value="UniProtKB-KW"/>
</dbReference>
<keyword evidence="2 3" id="KW-0694">RNA-binding</keyword>
<comment type="caution">
    <text evidence="5">The sequence shown here is derived from an EMBL/GenBank/DDBJ whole genome shotgun (WGS) entry which is preliminary data.</text>
</comment>
<feature type="domain" description="RRM" evidence="4">
    <location>
        <begin position="106"/>
        <end position="183"/>
    </location>
</feature>
<dbReference type="InterPro" id="IPR035979">
    <property type="entry name" value="RBD_domain_sf"/>
</dbReference>
<dbReference type="SUPFAM" id="SSF54928">
    <property type="entry name" value="RNA-binding domain, RBD"/>
    <property type="match status" value="2"/>
</dbReference>
<keyword evidence="1" id="KW-0677">Repeat</keyword>
<gene>
    <name evidence="5" type="ORF">F3Y22_tig00110503pilonHSYRG00620</name>
</gene>
<dbReference type="Proteomes" id="UP000436088">
    <property type="component" value="Unassembled WGS sequence"/>
</dbReference>
<dbReference type="SMART" id="SM00360">
    <property type="entry name" value="RRM"/>
    <property type="match status" value="2"/>
</dbReference>
<dbReference type="CDD" id="cd12325">
    <property type="entry name" value="RRM1_hnRNPA_hnRNPD_like"/>
    <property type="match status" value="1"/>
</dbReference>